<proteinExistence type="predicted"/>
<evidence type="ECO:0000313" key="1">
    <source>
        <dbReference type="EMBL" id="KAK4549783.1"/>
    </source>
</evidence>
<comment type="caution">
    <text evidence="1">The sequence shown here is derived from an EMBL/GenBank/DDBJ whole genome shotgun (WGS) entry which is preliminary data.</text>
</comment>
<accession>A0AAV9JXJ0</accession>
<dbReference type="Proteomes" id="UP001324427">
    <property type="component" value="Unassembled WGS sequence"/>
</dbReference>
<reference evidence="1 2" key="1">
    <citation type="submission" date="2021-11" db="EMBL/GenBank/DDBJ databases">
        <title>Black yeast isolated from Biological Soil Crust.</title>
        <authorList>
            <person name="Kurbessoian T."/>
        </authorList>
    </citation>
    <scope>NUCLEOTIDE SEQUENCE [LARGE SCALE GENOMIC DNA]</scope>
    <source>
        <strain evidence="1 2">CCFEE 5522</strain>
    </source>
</reference>
<sequence>MHQYKETSLHRDGQTYSNSYWKLGSHSQLSLLAMQTAMKKPKFFCTESHLRPRTLALYHRMQRGLLSYESCSACELRTFSKTRKLVQQSAYSRDADMVAVLEKADDERKFGRFMDLPSELREYIYTLHFQDVGEALPYTPQHPPITLVSHQVREEALPLCYSMCTFLISVRRTSNEHEEPRLSAETESFLEHTSAATLSRIKVPQIETDDWEHNQGHSAVTEWRTELVGHAGAAVTAAAQDCGPLGDERESDEQTDLITAKLPSLNADIRKRDAKHPFCGADIILQPERHLRSSLQCGGVGRERRVTRACARYTASAQSCSEYGKDRGRKFSTYCRAHNAGNGTNEVEGSYVINPLLHGDRPLSRRCRYRRLYEWRLPLAELDSDLPLVLHSSYQQSRSVTEP</sequence>
<name>A0AAV9JXJ0_9PEZI</name>
<protein>
    <submittedName>
        <fullName evidence="1">Uncharacterized protein</fullName>
    </submittedName>
</protein>
<evidence type="ECO:0000313" key="2">
    <source>
        <dbReference type="Proteomes" id="UP001324427"/>
    </source>
</evidence>
<gene>
    <name evidence="1" type="ORF">LTR36_005084</name>
</gene>
<dbReference type="AlphaFoldDB" id="A0AAV9JXJ0"/>
<organism evidence="1 2">
    <name type="scientific">Oleoguttula mirabilis</name>
    <dbReference type="NCBI Taxonomy" id="1507867"/>
    <lineage>
        <taxon>Eukaryota</taxon>
        <taxon>Fungi</taxon>
        <taxon>Dikarya</taxon>
        <taxon>Ascomycota</taxon>
        <taxon>Pezizomycotina</taxon>
        <taxon>Dothideomycetes</taxon>
        <taxon>Dothideomycetidae</taxon>
        <taxon>Mycosphaerellales</taxon>
        <taxon>Teratosphaeriaceae</taxon>
        <taxon>Oleoguttula</taxon>
    </lineage>
</organism>
<keyword evidence="2" id="KW-1185">Reference proteome</keyword>
<dbReference type="EMBL" id="JAVFHQ010000003">
    <property type="protein sequence ID" value="KAK4549783.1"/>
    <property type="molecule type" value="Genomic_DNA"/>
</dbReference>